<dbReference type="PROSITE" id="PS01358">
    <property type="entry name" value="ZF_RANBP2_1"/>
    <property type="match status" value="1"/>
</dbReference>
<evidence type="ECO:0000256" key="4">
    <source>
        <dbReference type="PROSITE-ProRule" id="PRU00322"/>
    </source>
</evidence>
<evidence type="ECO:0000256" key="3">
    <source>
        <dbReference type="ARBA" id="ARBA00022833"/>
    </source>
</evidence>
<dbReference type="SMART" id="SM00547">
    <property type="entry name" value="ZnF_RBZ"/>
    <property type="match status" value="1"/>
</dbReference>
<feature type="region of interest" description="Disordered" evidence="5">
    <location>
        <begin position="100"/>
        <end position="145"/>
    </location>
</feature>
<evidence type="ECO:0000256" key="5">
    <source>
        <dbReference type="SAM" id="MobiDB-lite"/>
    </source>
</evidence>
<evidence type="ECO:0000256" key="1">
    <source>
        <dbReference type="ARBA" id="ARBA00022723"/>
    </source>
</evidence>
<organism evidence="7">
    <name type="scientific">Echinostoma caproni</name>
    <dbReference type="NCBI Taxonomy" id="27848"/>
    <lineage>
        <taxon>Eukaryota</taxon>
        <taxon>Metazoa</taxon>
        <taxon>Spiralia</taxon>
        <taxon>Lophotrochozoa</taxon>
        <taxon>Platyhelminthes</taxon>
        <taxon>Trematoda</taxon>
        <taxon>Digenea</taxon>
        <taxon>Plagiorchiida</taxon>
        <taxon>Echinostomata</taxon>
        <taxon>Echinostomatoidea</taxon>
        <taxon>Echinostomatidae</taxon>
        <taxon>Echinostoma</taxon>
    </lineage>
</organism>
<protein>
    <submittedName>
        <fullName evidence="7">RanBP2-type domain-containing protein</fullName>
    </submittedName>
</protein>
<evidence type="ECO:0000313" key="7">
    <source>
        <dbReference type="WBParaSite" id="ECPE_0000393601-mRNA-1"/>
    </source>
</evidence>
<keyword evidence="3" id="KW-0862">Zinc</keyword>
<keyword evidence="1" id="KW-0479">Metal-binding</keyword>
<feature type="compositionally biased region" description="Low complexity" evidence="5">
    <location>
        <begin position="112"/>
        <end position="128"/>
    </location>
</feature>
<accession>A0A183AAE4</accession>
<evidence type="ECO:0000256" key="2">
    <source>
        <dbReference type="ARBA" id="ARBA00022771"/>
    </source>
</evidence>
<keyword evidence="2 4" id="KW-0863">Zinc-finger</keyword>
<dbReference type="SUPFAM" id="SSF90209">
    <property type="entry name" value="Ran binding protein zinc finger-like"/>
    <property type="match status" value="1"/>
</dbReference>
<dbReference type="WBParaSite" id="ECPE_0000393601-mRNA-1">
    <property type="protein sequence ID" value="ECPE_0000393601-mRNA-1"/>
    <property type="gene ID" value="ECPE_0000393601"/>
</dbReference>
<dbReference type="AlphaFoldDB" id="A0A183AAE4"/>
<dbReference type="Gene3D" id="2.30.30.380">
    <property type="entry name" value="Zn-finger domain of Sec23/24"/>
    <property type="match status" value="1"/>
</dbReference>
<proteinExistence type="predicted"/>
<dbReference type="Pfam" id="PF00641">
    <property type="entry name" value="Zn_ribbon_RanBP"/>
    <property type="match status" value="1"/>
</dbReference>
<dbReference type="InterPro" id="IPR036443">
    <property type="entry name" value="Znf_RanBP2_sf"/>
</dbReference>
<sequence length="178" mass="19233">LLRKLGPQNLYTCLANFHLLAWLANYDQLPLALHEENGHWVEEPQGITGLLDAIALASRANEDDQPSVPAEQRIKLASSAVSKWAGESSAWATVNELVRASDSTPSPPPHIGSTGSSVSGSHNVSTSVDPTLGSTRGREPAHSNTEITDSNFWACPHCTYHNELETLECEMCGLPRHA</sequence>
<evidence type="ECO:0000259" key="6">
    <source>
        <dbReference type="PROSITE" id="PS50199"/>
    </source>
</evidence>
<dbReference type="GO" id="GO:0008270">
    <property type="term" value="F:zinc ion binding"/>
    <property type="evidence" value="ECO:0007669"/>
    <property type="project" value="UniProtKB-KW"/>
</dbReference>
<dbReference type="PROSITE" id="PS50199">
    <property type="entry name" value="ZF_RANBP2_2"/>
    <property type="match status" value="1"/>
</dbReference>
<dbReference type="InterPro" id="IPR001876">
    <property type="entry name" value="Znf_RanBP2"/>
</dbReference>
<feature type="domain" description="RanBP2-type" evidence="6">
    <location>
        <begin position="149"/>
        <end position="178"/>
    </location>
</feature>
<name>A0A183AAE4_9TREM</name>
<reference evidence="7" key="1">
    <citation type="submission" date="2016-06" db="UniProtKB">
        <authorList>
            <consortium name="WormBaseParasite"/>
        </authorList>
    </citation>
    <scope>IDENTIFICATION</scope>
</reference>